<sequence>MGFVLPASFPRASSIATGMFVEIARAVNLTSTIILQINKPYLPLASGEWSVKTGTILVASSLIWCFWLAWNEGSWPLFWAFLSSTLLAVAYSVDLPLLRWKKSPALAATTILLNTGVARPLGYFFHIQTIVLKRPATLTRPLIFCLSILSLFFVVIALFKDIPDMEGDTKFGIRSLSTRLGQKQVFWICISLLEMAYGFTILAGATSPVLWSKISTGMGHAILASVLIYHAKQVDLKSNVALQSFYMFIWKLLWAEYFLIPLFR</sequence>
<feature type="transmembrane region" description="Helical" evidence="7">
    <location>
        <begin position="105"/>
        <end position="126"/>
    </location>
</feature>
<dbReference type="InterPro" id="IPR000537">
    <property type="entry name" value="UbiA_prenyltransferase"/>
</dbReference>
<evidence type="ECO:0000256" key="3">
    <source>
        <dbReference type="ARBA" id="ARBA00022679"/>
    </source>
</evidence>
<organism evidence="8 9">
    <name type="scientific">Lupinus albus</name>
    <name type="common">White lupine</name>
    <name type="synonym">Lupinus termis</name>
    <dbReference type="NCBI Taxonomy" id="3870"/>
    <lineage>
        <taxon>Eukaryota</taxon>
        <taxon>Viridiplantae</taxon>
        <taxon>Streptophyta</taxon>
        <taxon>Embryophyta</taxon>
        <taxon>Tracheophyta</taxon>
        <taxon>Spermatophyta</taxon>
        <taxon>Magnoliopsida</taxon>
        <taxon>eudicotyledons</taxon>
        <taxon>Gunneridae</taxon>
        <taxon>Pentapetalae</taxon>
        <taxon>rosids</taxon>
        <taxon>fabids</taxon>
        <taxon>Fabales</taxon>
        <taxon>Fabaceae</taxon>
        <taxon>Papilionoideae</taxon>
        <taxon>50 kb inversion clade</taxon>
        <taxon>genistoids sensu lato</taxon>
        <taxon>core genistoids</taxon>
        <taxon>Genisteae</taxon>
        <taxon>Lupinus</taxon>
    </lineage>
</organism>
<reference evidence="9" key="1">
    <citation type="journal article" date="2020" name="Nat. Commun.">
        <title>Genome sequence of the cluster root forming white lupin.</title>
        <authorList>
            <person name="Hufnagel B."/>
            <person name="Marques A."/>
            <person name="Soriano A."/>
            <person name="Marques L."/>
            <person name="Divol F."/>
            <person name="Doumas P."/>
            <person name="Sallet E."/>
            <person name="Mancinotti D."/>
            <person name="Carrere S."/>
            <person name="Marande W."/>
            <person name="Arribat S."/>
            <person name="Keller J."/>
            <person name="Huneau C."/>
            <person name="Blein T."/>
            <person name="Aime D."/>
            <person name="Laguerre M."/>
            <person name="Taylor J."/>
            <person name="Schubert V."/>
            <person name="Nelson M."/>
            <person name="Geu-Flores F."/>
            <person name="Crespi M."/>
            <person name="Gallardo-Guerrero K."/>
            <person name="Delaux P.-M."/>
            <person name="Salse J."/>
            <person name="Berges H."/>
            <person name="Guyot R."/>
            <person name="Gouzy J."/>
            <person name="Peret B."/>
        </authorList>
    </citation>
    <scope>NUCLEOTIDE SEQUENCE [LARGE SCALE GENOMIC DNA]</scope>
    <source>
        <strain evidence="9">cv. Amiga</strain>
    </source>
</reference>
<keyword evidence="3 8" id="KW-0808">Transferase</keyword>
<dbReference type="Proteomes" id="UP000447434">
    <property type="component" value="Chromosome 18"/>
</dbReference>
<dbReference type="Pfam" id="PF01040">
    <property type="entry name" value="UbiA"/>
    <property type="match status" value="1"/>
</dbReference>
<dbReference type="InterPro" id="IPR044878">
    <property type="entry name" value="UbiA_sf"/>
</dbReference>
<keyword evidence="4 7" id="KW-0812">Transmembrane</keyword>
<feature type="transmembrane region" description="Helical" evidence="7">
    <location>
        <begin position="49"/>
        <end position="70"/>
    </location>
</feature>
<evidence type="ECO:0000256" key="6">
    <source>
        <dbReference type="ARBA" id="ARBA00023136"/>
    </source>
</evidence>
<comment type="caution">
    <text evidence="8">The sequence shown here is derived from an EMBL/GenBank/DDBJ whole genome shotgun (WGS) entry which is preliminary data.</text>
</comment>
<dbReference type="PANTHER" id="PTHR43009:SF6">
    <property type="entry name" value="HOMOGENTISATE PHYTYLTRANSFERASE 1, CHLOROPLASTIC"/>
    <property type="match status" value="1"/>
</dbReference>
<evidence type="ECO:0000313" key="9">
    <source>
        <dbReference type="Proteomes" id="UP000447434"/>
    </source>
</evidence>
<dbReference type="GO" id="GO:0016765">
    <property type="term" value="F:transferase activity, transferring alkyl or aryl (other than methyl) groups"/>
    <property type="evidence" value="ECO:0007669"/>
    <property type="project" value="InterPro"/>
</dbReference>
<comment type="subcellular location">
    <subcellularLocation>
        <location evidence="1">Plastid</location>
        <location evidence="1">Chloroplast membrane</location>
        <topology evidence="1">Multi-pass membrane protein</topology>
    </subcellularLocation>
</comment>
<dbReference type="OrthoDB" id="1502398at2759"/>
<dbReference type="GO" id="GO:0031969">
    <property type="term" value="C:chloroplast membrane"/>
    <property type="evidence" value="ECO:0007669"/>
    <property type="project" value="UniProtKB-SubCell"/>
</dbReference>
<keyword evidence="9" id="KW-1185">Reference proteome</keyword>
<feature type="transmembrane region" description="Helical" evidence="7">
    <location>
        <begin position="138"/>
        <end position="159"/>
    </location>
</feature>
<feature type="transmembrane region" description="Helical" evidence="7">
    <location>
        <begin position="12"/>
        <end position="37"/>
    </location>
</feature>
<dbReference type="PANTHER" id="PTHR43009">
    <property type="entry name" value="HOMOGENTISATE SOLANESYLTRANSFERASE, CHLOROPLASTIC"/>
    <property type="match status" value="1"/>
</dbReference>
<protein>
    <submittedName>
        <fullName evidence="8">Naringenin 8-dimethylallyltransferase 2</fullName>
    </submittedName>
</protein>
<evidence type="ECO:0000256" key="1">
    <source>
        <dbReference type="ARBA" id="ARBA00004508"/>
    </source>
</evidence>
<dbReference type="Gene3D" id="1.20.120.1780">
    <property type="entry name" value="UbiA prenyltransferase"/>
    <property type="match status" value="1"/>
</dbReference>
<keyword evidence="5 7" id="KW-1133">Transmembrane helix</keyword>
<proteinExistence type="inferred from homology"/>
<dbReference type="EMBL" id="WOCE01000018">
    <property type="protein sequence ID" value="KAE9594302.1"/>
    <property type="molecule type" value="Genomic_DNA"/>
</dbReference>
<feature type="transmembrane region" description="Helical" evidence="7">
    <location>
        <begin position="185"/>
        <end position="204"/>
    </location>
</feature>
<evidence type="ECO:0000313" key="8">
    <source>
        <dbReference type="EMBL" id="KAE9594302.1"/>
    </source>
</evidence>
<gene>
    <name evidence="8" type="ORF">Lalb_Chr18g0052361</name>
</gene>
<dbReference type="AlphaFoldDB" id="A0A6A4NY68"/>
<evidence type="ECO:0000256" key="4">
    <source>
        <dbReference type="ARBA" id="ARBA00022692"/>
    </source>
</evidence>
<accession>A0A6A4NY68</accession>
<name>A0A6A4NY68_LUPAL</name>
<comment type="similarity">
    <text evidence="2">Belongs to the UbiA prenyltransferase family.</text>
</comment>
<dbReference type="Gene3D" id="1.10.357.140">
    <property type="entry name" value="UbiA prenyltransferase"/>
    <property type="match status" value="1"/>
</dbReference>
<evidence type="ECO:0000256" key="7">
    <source>
        <dbReference type="SAM" id="Phobius"/>
    </source>
</evidence>
<evidence type="ECO:0000256" key="2">
    <source>
        <dbReference type="ARBA" id="ARBA00005985"/>
    </source>
</evidence>
<keyword evidence="6 7" id="KW-0472">Membrane</keyword>
<feature type="transmembrane region" description="Helical" evidence="7">
    <location>
        <begin position="76"/>
        <end position="93"/>
    </location>
</feature>
<feature type="transmembrane region" description="Helical" evidence="7">
    <location>
        <begin position="241"/>
        <end position="260"/>
    </location>
</feature>
<evidence type="ECO:0000256" key="5">
    <source>
        <dbReference type="ARBA" id="ARBA00022989"/>
    </source>
</evidence>